<evidence type="ECO:0000313" key="4">
    <source>
        <dbReference type="Proteomes" id="UP000660247"/>
    </source>
</evidence>
<evidence type="ECO:0000256" key="1">
    <source>
        <dbReference type="ARBA" id="ARBA00008511"/>
    </source>
</evidence>
<accession>A0A851D3M9</accession>
<dbReference type="PANTHER" id="PTHR22997:SF6">
    <property type="entry name" value="PIH1 DOMAIN-CONTAINING PROTEIN 2"/>
    <property type="match status" value="1"/>
</dbReference>
<feature type="non-terminal residue" evidence="3">
    <location>
        <position position="1"/>
    </location>
</feature>
<dbReference type="AlphaFoldDB" id="A0A851D3M9"/>
<comment type="similarity">
    <text evidence="1">Belongs to the PIH1 family.</text>
</comment>
<dbReference type="GO" id="GO:0000492">
    <property type="term" value="P:box C/D snoRNP assembly"/>
    <property type="evidence" value="ECO:0007669"/>
    <property type="project" value="TreeGrafter"/>
</dbReference>
<evidence type="ECO:0000259" key="2">
    <source>
        <dbReference type="Pfam" id="PF18201"/>
    </source>
</evidence>
<dbReference type="PANTHER" id="PTHR22997">
    <property type="entry name" value="PIH1 DOMAIN-CONTAINING PROTEIN 1"/>
    <property type="match status" value="1"/>
</dbReference>
<protein>
    <submittedName>
        <fullName evidence="3">PIHD2 protein</fullName>
    </submittedName>
</protein>
<feature type="domain" description="PIH1D1/2/3 CS-like" evidence="2">
    <location>
        <begin position="143"/>
        <end position="214"/>
    </location>
</feature>
<gene>
    <name evidence="3" type="primary">Pih1d2</name>
    <name evidence="3" type="ORF">TODMEX_R08661</name>
</gene>
<dbReference type="Pfam" id="PF18201">
    <property type="entry name" value="PIH1_CS"/>
    <property type="match status" value="1"/>
</dbReference>
<reference evidence="3" key="1">
    <citation type="submission" date="2019-10" db="EMBL/GenBank/DDBJ databases">
        <title>Bird 10,000 Genomes (B10K) Project - Family phase.</title>
        <authorList>
            <person name="Zhang G."/>
        </authorList>
    </citation>
    <scope>NUCLEOTIDE SEQUENCE</scope>
    <source>
        <strain evidence="3">B10K-DU-002-69</strain>
        <tissue evidence="3">Muscle</tissue>
    </source>
</reference>
<keyword evidence="4" id="KW-1185">Reference proteome</keyword>
<dbReference type="GO" id="GO:0005737">
    <property type="term" value="C:cytoplasm"/>
    <property type="evidence" value="ECO:0007669"/>
    <property type="project" value="TreeGrafter"/>
</dbReference>
<dbReference type="OrthoDB" id="545063at2759"/>
<dbReference type="InterPro" id="IPR041442">
    <property type="entry name" value="PIH1D1/2/3_CS-like"/>
</dbReference>
<comment type="caution">
    <text evidence="3">The sequence shown here is derived from an EMBL/GenBank/DDBJ whole genome shotgun (WGS) entry which is preliminary data.</text>
</comment>
<evidence type="ECO:0000313" key="3">
    <source>
        <dbReference type="EMBL" id="NWI63392.1"/>
    </source>
</evidence>
<dbReference type="GO" id="GO:0097255">
    <property type="term" value="C:R2TP complex"/>
    <property type="evidence" value="ECO:0007669"/>
    <property type="project" value="TreeGrafter"/>
</dbReference>
<dbReference type="Proteomes" id="UP000660247">
    <property type="component" value="Unassembled WGS sequence"/>
</dbReference>
<name>A0A851D3M9_TODME</name>
<proteinExistence type="inferred from homology"/>
<dbReference type="GO" id="GO:0006364">
    <property type="term" value="P:rRNA processing"/>
    <property type="evidence" value="ECO:0007669"/>
    <property type="project" value="TreeGrafter"/>
</dbReference>
<organism evidence="3 4">
    <name type="scientific">Todus mexicanus</name>
    <name type="common">Puerto Rican tody</name>
    <dbReference type="NCBI Taxonomy" id="135184"/>
    <lineage>
        <taxon>Eukaryota</taxon>
        <taxon>Metazoa</taxon>
        <taxon>Chordata</taxon>
        <taxon>Craniata</taxon>
        <taxon>Vertebrata</taxon>
        <taxon>Euteleostomi</taxon>
        <taxon>Archelosauria</taxon>
        <taxon>Archosauria</taxon>
        <taxon>Dinosauria</taxon>
        <taxon>Saurischia</taxon>
        <taxon>Theropoda</taxon>
        <taxon>Coelurosauria</taxon>
        <taxon>Aves</taxon>
        <taxon>Neognathae</taxon>
        <taxon>Neoaves</taxon>
        <taxon>Telluraves</taxon>
        <taxon>Coraciimorphae</taxon>
        <taxon>Coraciiformes</taxon>
        <taxon>Todidae</taxon>
        <taxon>Todus</taxon>
    </lineage>
</organism>
<sequence length="219" mass="24612">DLYRVVDVAYNPDVLQRGEESPEEKERLIRSTLKFVEERCNLPLSRFYAIEPFQLKGSLETMRERLQGRQLPAPRLRRRTGKELTLEQLLKAVGAEDSGDAPELLKEEKVTRPKGLLIEEIPSAQTPEAPSPPAYEMVTVRDAEEKPLRIQLKIELPKVSSVAECDLSVSKDDIVIDVPGKHRLQLNLPESVDEEATTAVFNKGTRVLLITAPVAKPEP</sequence>
<dbReference type="GO" id="GO:1990904">
    <property type="term" value="C:ribonucleoprotein complex"/>
    <property type="evidence" value="ECO:0007669"/>
    <property type="project" value="TreeGrafter"/>
</dbReference>
<dbReference type="EMBL" id="WEIS01015491">
    <property type="protein sequence ID" value="NWI63392.1"/>
    <property type="molecule type" value="Genomic_DNA"/>
</dbReference>
<dbReference type="CDD" id="cd00298">
    <property type="entry name" value="ACD_sHsps_p23-like"/>
    <property type="match status" value="1"/>
</dbReference>
<feature type="non-terminal residue" evidence="3">
    <location>
        <position position="219"/>
    </location>
</feature>
<dbReference type="InterPro" id="IPR050734">
    <property type="entry name" value="PIH1/Kintoun_subfamily"/>
</dbReference>